<dbReference type="EMBL" id="JAJJMA010036456">
    <property type="protein sequence ID" value="MCL7024621.1"/>
    <property type="molecule type" value="Genomic_DNA"/>
</dbReference>
<feature type="non-terminal residue" evidence="2">
    <location>
        <position position="79"/>
    </location>
</feature>
<keyword evidence="3" id="KW-1185">Reference proteome</keyword>
<sequence>VNSLIGQRYAALNLYNRYFCNKPETPKLKNLIEEAGKSKENGGETVDSSSQQADQNGGQTDGSSSQQTGQNAGKSIRGA</sequence>
<feature type="region of interest" description="Disordered" evidence="1">
    <location>
        <begin position="33"/>
        <end position="79"/>
    </location>
</feature>
<feature type="compositionally biased region" description="Low complexity" evidence="1">
    <location>
        <begin position="54"/>
        <end position="71"/>
    </location>
</feature>
<evidence type="ECO:0000313" key="2">
    <source>
        <dbReference type="EMBL" id="MCL7024621.1"/>
    </source>
</evidence>
<proteinExistence type="predicted"/>
<evidence type="ECO:0000313" key="3">
    <source>
        <dbReference type="Proteomes" id="UP001177140"/>
    </source>
</evidence>
<name>A0AA41UYY2_PAPNU</name>
<feature type="compositionally biased region" description="Basic and acidic residues" evidence="1">
    <location>
        <begin position="33"/>
        <end position="42"/>
    </location>
</feature>
<evidence type="ECO:0000256" key="1">
    <source>
        <dbReference type="SAM" id="MobiDB-lite"/>
    </source>
</evidence>
<organism evidence="2 3">
    <name type="scientific">Papaver nudicaule</name>
    <name type="common">Iceland poppy</name>
    <dbReference type="NCBI Taxonomy" id="74823"/>
    <lineage>
        <taxon>Eukaryota</taxon>
        <taxon>Viridiplantae</taxon>
        <taxon>Streptophyta</taxon>
        <taxon>Embryophyta</taxon>
        <taxon>Tracheophyta</taxon>
        <taxon>Spermatophyta</taxon>
        <taxon>Magnoliopsida</taxon>
        <taxon>Ranunculales</taxon>
        <taxon>Papaveraceae</taxon>
        <taxon>Papaveroideae</taxon>
        <taxon>Papaver</taxon>
    </lineage>
</organism>
<comment type="caution">
    <text evidence="2">The sequence shown here is derived from an EMBL/GenBank/DDBJ whole genome shotgun (WGS) entry which is preliminary data.</text>
</comment>
<gene>
    <name evidence="2" type="ORF">MKW94_014485</name>
</gene>
<dbReference type="Proteomes" id="UP001177140">
    <property type="component" value="Unassembled WGS sequence"/>
</dbReference>
<protein>
    <submittedName>
        <fullName evidence="2">Uncharacterized protein</fullName>
    </submittedName>
</protein>
<feature type="non-terminal residue" evidence="2">
    <location>
        <position position="1"/>
    </location>
</feature>
<accession>A0AA41UYY2</accession>
<dbReference type="AlphaFoldDB" id="A0AA41UYY2"/>
<reference evidence="2" key="1">
    <citation type="submission" date="2022-03" db="EMBL/GenBank/DDBJ databases">
        <title>A functionally conserved STORR gene fusion in Papaver species that diverged 16.8 million years ago.</title>
        <authorList>
            <person name="Catania T."/>
        </authorList>
    </citation>
    <scope>NUCLEOTIDE SEQUENCE</scope>
    <source>
        <strain evidence="2">S-191538</strain>
    </source>
</reference>